<evidence type="ECO:0000313" key="2">
    <source>
        <dbReference type="Proteomes" id="UP001140949"/>
    </source>
</evidence>
<organism evidence="1 2">
    <name type="scientific">Iris pallida</name>
    <name type="common">Sweet iris</name>
    <dbReference type="NCBI Taxonomy" id="29817"/>
    <lineage>
        <taxon>Eukaryota</taxon>
        <taxon>Viridiplantae</taxon>
        <taxon>Streptophyta</taxon>
        <taxon>Embryophyta</taxon>
        <taxon>Tracheophyta</taxon>
        <taxon>Spermatophyta</taxon>
        <taxon>Magnoliopsida</taxon>
        <taxon>Liliopsida</taxon>
        <taxon>Asparagales</taxon>
        <taxon>Iridaceae</taxon>
        <taxon>Iridoideae</taxon>
        <taxon>Irideae</taxon>
        <taxon>Iris</taxon>
    </lineage>
</organism>
<gene>
    <name evidence="1" type="ORF">M6B38_264035</name>
</gene>
<name>A0AAX6ICK0_IRIPA</name>
<dbReference type="Proteomes" id="UP001140949">
    <property type="component" value="Unassembled WGS sequence"/>
</dbReference>
<reference evidence="1" key="2">
    <citation type="submission" date="2023-04" db="EMBL/GenBank/DDBJ databases">
        <authorList>
            <person name="Bruccoleri R.E."/>
            <person name="Oakeley E.J."/>
            <person name="Faust A.-M."/>
            <person name="Dessus-Babus S."/>
            <person name="Altorfer M."/>
            <person name="Burckhardt D."/>
            <person name="Oertli M."/>
            <person name="Naumann U."/>
            <person name="Petersen F."/>
            <person name="Wong J."/>
        </authorList>
    </citation>
    <scope>NUCLEOTIDE SEQUENCE</scope>
    <source>
        <strain evidence="1">GSM-AAB239-AS_SAM_17_03QT</strain>
        <tissue evidence="1">Leaf</tissue>
    </source>
</reference>
<protein>
    <submittedName>
        <fullName evidence="1">Uncharacterized protein</fullName>
    </submittedName>
</protein>
<proteinExistence type="predicted"/>
<keyword evidence="2" id="KW-1185">Reference proteome</keyword>
<comment type="caution">
    <text evidence="1">The sequence shown here is derived from an EMBL/GenBank/DDBJ whole genome shotgun (WGS) entry which is preliminary data.</text>
</comment>
<accession>A0AAX6ICK0</accession>
<dbReference type="AlphaFoldDB" id="A0AAX6ICK0"/>
<evidence type="ECO:0000313" key="1">
    <source>
        <dbReference type="EMBL" id="KAJ6850504.1"/>
    </source>
</evidence>
<dbReference type="EMBL" id="JANAVB010002797">
    <property type="protein sequence ID" value="KAJ6850504.1"/>
    <property type="molecule type" value="Genomic_DNA"/>
</dbReference>
<sequence>MPHQSRRHELYFWRHLPQEAATDNTRRLFFPTTARSDGGVCDESLRHDDDRLFSSSPSRVLYDYKLVIGSSSSLTESSTKNYGGFSYSEPLGFKLACPSP</sequence>
<reference evidence="1" key="1">
    <citation type="journal article" date="2023" name="GigaByte">
        <title>Genome assembly of the bearded iris, Iris pallida Lam.</title>
        <authorList>
            <person name="Bruccoleri R.E."/>
            <person name="Oakeley E.J."/>
            <person name="Faust A.M.E."/>
            <person name="Altorfer M."/>
            <person name="Dessus-Babus S."/>
            <person name="Burckhardt D."/>
            <person name="Oertli M."/>
            <person name="Naumann U."/>
            <person name="Petersen F."/>
            <person name="Wong J."/>
        </authorList>
    </citation>
    <scope>NUCLEOTIDE SEQUENCE</scope>
    <source>
        <strain evidence="1">GSM-AAB239-AS_SAM_17_03QT</strain>
    </source>
</reference>